<dbReference type="AlphaFoldDB" id="A0A0M3I6V3"/>
<evidence type="ECO:0000313" key="2">
    <source>
        <dbReference type="WBParaSite" id="ALUE_0001283001-mRNA-1"/>
    </source>
</evidence>
<name>A0A0M3I6V3_ASCLU</name>
<organism evidence="1 2">
    <name type="scientific">Ascaris lumbricoides</name>
    <name type="common">Giant roundworm</name>
    <dbReference type="NCBI Taxonomy" id="6252"/>
    <lineage>
        <taxon>Eukaryota</taxon>
        <taxon>Metazoa</taxon>
        <taxon>Ecdysozoa</taxon>
        <taxon>Nematoda</taxon>
        <taxon>Chromadorea</taxon>
        <taxon>Rhabditida</taxon>
        <taxon>Spirurina</taxon>
        <taxon>Ascaridomorpha</taxon>
        <taxon>Ascaridoidea</taxon>
        <taxon>Ascarididae</taxon>
        <taxon>Ascaris</taxon>
    </lineage>
</organism>
<dbReference type="WBParaSite" id="ALUE_0001283001-mRNA-1">
    <property type="protein sequence ID" value="ALUE_0001283001-mRNA-1"/>
    <property type="gene ID" value="ALUE_0001283001"/>
</dbReference>
<accession>A0A0M3I6V3</accession>
<reference evidence="2" key="1">
    <citation type="submission" date="2017-02" db="UniProtKB">
        <authorList>
            <consortium name="WormBaseParasite"/>
        </authorList>
    </citation>
    <scope>IDENTIFICATION</scope>
</reference>
<sequence length="90" mass="10408">MASVIRRTTGMNSRFAAARRVNRARTRARYVTTFVDLHPTSFPLPTKEVKSPSFDYFAEFCRNMQLYESRDIPTISAFSHFSIYLKPPIA</sequence>
<protein>
    <submittedName>
        <fullName evidence="2">Uncharacterized protein</fullName>
    </submittedName>
</protein>
<evidence type="ECO:0000313" key="1">
    <source>
        <dbReference type="Proteomes" id="UP000036681"/>
    </source>
</evidence>
<dbReference type="Proteomes" id="UP000036681">
    <property type="component" value="Unplaced"/>
</dbReference>
<keyword evidence="1" id="KW-1185">Reference proteome</keyword>
<proteinExistence type="predicted"/>